<dbReference type="AlphaFoldDB" id="A0A1H0HA14"/>
<dbReference type="GO" id="GO:0046872">
    <property type="term" value="F:metal ion binding"/>
    <property type="evidence" value="ECO:0007669"/>
    <property type="project" value="UniProtKB-KW"/>
</dbReference>
<evidence type="ECO:0000256" key="4">
    <source>
        <dbReference type="ARBA" id="ARBA00022833"/>
    </source>
</evidence>
<evidence type="ECO:0000256" key="1">
    <source>
        <dbReference type="ARBA" id="ARBA00001946"/>
    </source>
</evidence>
<dbReference type="InterPro" id="IPR000600">
    <property type="entry name" value="ROK"/>
</dbReference>
<keyword evidence="3" id="KW-0479">Metal-binding</keyword>
<dbReference type="FunFam" id="3.30.420.40:FF:000136">
    <property type="entry name" value="Putative fructokinase"/>
    <property type="match status" value="1"/>
</dbReference>
<evidence type="ECO:0000256" key="7">
    <source>
        <dbReference type="ARBA" id="ARBA00048451"/>
    </source>
</evidence>
<dbReference type="PANTHER" id="PTHR42742:SF3">
    <property type="entry name" value="FRUCTOKINASE"/>
    <property type="match status" value="1"/>
</dbReference>
<keyword evidence="5" id="KW-0460">Magnesium</keyword>
<protein>
    <recommendedName>
        <fullName evidence="6">fructokinase</fullName>
        <ecNumber evidence="6">2.7.1.4</ecNumber>
    </recommendedName>
</protein>
<dbReference type="InterPro" id="IPR043129">
    <property type="entry name" value="ATPase_NBD"/>
</dbReference>
<comment type="similarity">
    <text evidence="2">Belongs to the ROK (NagC/XylR) family.</text>
</comment>
<evidence type="ECO:0000256" key="5">
    <source>
        <dbReference type="ARBA" id="ARBA00022842"/>
    </source>
</evidence>
<comment type="catalytic activity">
    <reaction evidence="7">
        <text>D-fructose + ATP = D-fructose 6-phosphate + ADP + H(+)</text>
        <dbReference type="Rhea" id="RHEA:16125"/>
        <dbReference type="ChEBI" id="CHEBI:15378"/>
        <dbReference type="ChEBI" id="CHEBI:30616"/>
        <dbReference type="ChEBI" id="CHEBI:37721"/>
        <dbReference type="ChEBI" id="CHEBI:61527"/>
        <dbReference type="ChEBI" id="CHEBI:456216"/>
        <dbReference type="EC" id="2.7.1.4"/>
    </reaction>
</comment>
<name>A0A1H0HA14_9BACI</name>
<keyword evidence="8" id="KW-0808">Transferase</keyword>
<dbReference type="OrthoDB" id="9783435at2"/>
<dbReference type="InterPro" id="IPR049874">
    <property type="entry name" value="ROK_cs"/>
</dbReference>
<dbReference type="Gene3D" id="3.30.420.40">
    <property type="match status" value="2"/>
</dbReference>
<keyword evidence="9" id="KW-1185">Reference proteome</keyword>
<dbReference type="RefSeq" id="WP_090843247.1">
    <property type="nucleotide sequence ID" value="NZ_FNIL01000008.1"/>
</dbReference>
<dbReference type="GO" id="GO:0008865">
    <property type="term" value="F:fructokinase activity"/>
    <property type="evidence" value="ECO:0007669"/>
    <property type="project" value="UniProtKB-EC"/>
</dbReference>
<reference evidence="9" key="1">
    <citation type="submission" date="2016-10" db="EMBL/GenBank/DDBJ databases">
        <authorList>
            <person name="Varghese N."/>
            <person name="Submissions S."/>
        </authorList>
    </citation>
    <scope>NUCLEOTIDE SEQUENCE [LARGE SCALE GENOMIC DNA]</scope>
    <source>
        <strain evidence="9">CGMCC 1.10369</strain>
    </source>
</reference>
<keyword evidence="4" id="KW-0862">Zinc</keyword>
<comment type="cofactor">
    <cofactor evidence="1">
        <name>Mg(2+)</name>
        <dbReference type="ChEBI" id="CHEBI:18420"/>
    </cofactor>
</comment>
<dbReference type="PROSITE" id="PS01125">
    <property type="entry name" value="ROK"/>
    <property type="match status" value="1"/>
</dbReference>
<evidence type="ECO:0000256" key="3">
    <source>
        <dbReference type="ARBA" id="ARBA00022723"/>
    </source>
</evidence>
<organism evidence="8 9">
    <name type="scientific">Alkalicoccus daliensis</name>
    <dbReference type="NCBI Taxonomy" id="745820"/>
    <lineage>
        <taxon>Bacteria</taxon>
        <taxon>Bacillati</taxon>
        <taxon>Bacillota</taxon>
        <taxon>Bacilli</taxon>
        <taxon>Bacillales</taxon>
        <taxon>Bacillaceae</taxon>
        <taxon>Alkalicoccus</taxon>
    </lineage>
</organism>
<dbReference type="EMBL" id="FNIL01000008">
    <property type="protein sequence ID" value="SDO15987.1"/>
    <property type="molecule type" value="Genomic_DNA"/>
</dbReference>
<gene>
    <name evidence="8" type="ORF">SAMN04488053_10818</name>
</gene>
<dbReference type="SUPFAM" id="SSF53067">
    <property type="entry name" value="Actin-like ATPase domain"/>
    <property type="match status" value="1"/>
</dbReference>
<evidence type="ECO:0000256" key="6">
    <source>
        <dbReference type="ARBA" id="ARBA00038887"/>
    </source>
</evidence>
<sequence>MLFGAIEAGGTKCICAVADEEGVIQEQFSLPTASPEITLDQILVFFKKHPIEAIGIGMFGPVNIDASSPDYGQVLASPKKDWQQVNVYQYFKDRIQVPIYINTDVNMAAIGEYYYGAARDAESCVYMTVGTGIGAGFILNGKCLNGTSYHPEMGHMFIKPHPKDFFRGSCSYHEQCLEGLAAGPSLFQRYGKKGAELAENKAVWNLEAYYLAQAVSNFLLLFSPEKIILGGGVMKQTQLYGLIHSEVEKMLNGYLPLDNIKELIVPPLLGDQQAIKGAVWSASNNVW</sequence>
<evidence type="ECO:0000313" key="8">
    <source>
        <dbReference type="EMBL" id="SDO15987.1"/>
    </source>
</evidence>
<dbReference type="Pfam" id="PF00480">
    <property type="entry name" value="ROK"/>
    <property type="match status" value="1"/>
</dbReference>
<accession>A0A1H0HA14</accession>
<proteinExistence type="inferred from homology"/>
<dbReference type="PANTHER" id="PTHR42742">
    <property type="entry name" value="TRANSCRIPTIONAL REPRESSOR MPRA"/>
    <property type="match status" value="1"/>
</dbReference>
<dbReference type="EC" id="2.7.1.4" evidence="6"/>
<keyword evidence="8" id="KW-0418">Kinase</keyword>
<dbReference type="STRING" id="745820.SAMN04488053_10818"/>
<dbReference type="CDD" id="cd24067">
    <property type="entry name" value="ASKHA_NBD_ROK_BsFRK-like"/>
    <property type="match status" value="1"/>
</dbReference>
<evidence type="ECO:0000313" key="9">
    <source>
        <dbReference type="Proteomes" id="UP000198778"/>
    </source>
</evidence>
<dbReference type="InterPro" id="IPR051804">
    <property type="entry name" value="Carb_Metab_Reg_Kinase/Isom"/>
</dbReference>
<dbReference type="Proteomes" id="UP000198778">
    <property type="component" value="Unassembled WGS sequence"/>
</dbReference>
<evidence type="ECO:0000256" key="2">
    <source>
        <dbReference type="ARBA" id="ARBA00006479"/>
    </source>
</evidence>